<gene>
    <name evidence="13" type="ORF">L0664_10845</name>
</gene>
<evidence type="ECO:0000313" key="13">
    <source>
        <dbReference type="EMBL" id="MCF2871561.1"/>
    </source>
</evidence>
<keyword evidence="4 13" id="KW-0436">Ligase</keyword>
<reference evidence="13 14" key="1">
    <citation type="submission" date="2022-01" db="EMBL/GenBank/DDBJ databases">
        <title>Octadecabacter sp. nov., isolated from a marine alga.</title>
        <authorList>
            <person name="Jin M.S."/>
            <person name="Kim H.M."/>
            <person name="Han D.M."/>
            <person name="Jung J.J."/>
            <person name="Jeon C.O."/>
        </authorList>
    </citation>
    <scope>NUCLEOTIDE SEQUENCE [LARGE SCALE GENOMIC DNA]</scope>
    <source>
        <strain evidence="13 14">G9-8</strain>
    </source>
</reference>
<proteinExistence type="inferred from homology"/>
<evidence type="ECO:0000313" key="14">
    <source>
        <dbReference type="Proteomes" id="UP001200557"/>
    </source>
</evidence>
<evidence type="ECO:0000256" key="7">
    <source>
        <dbReference type="ARBA" id="ARBA00023171"/>
    </source>
</evidence>
<sequence>MRRKHTLRDEVTYPDYRVAIITLDQHTAGPIARVSPKLAAEFLGLRVDVFAAAEWENDPASQKSAQDAVAKADIVVSTLLFLEDHLNAIVPVMAARRADCDAFVGVVTDASIVQLTKMGELDMSKPASGPMALLKKLRPAKSHDTASGAKKMKMLRRLPKILKLIPGKAQDLRNWFLCMQYWLGGSDENIEQMLRMLLSKYSSRADWRGISVQAPIEYPEVGIYHPELPDHGISTDISDLPKINGPKVGVLMLRSYILAGDTAHYDRVIRAFEEKGMQPIPAFAGGLDGRPAMDAYFDGIDTMVSLTGFSLVGGPAYNDNDAAISALTDLNVPYINAQPLEFQTLGQWAESAQGLGPVETTMLVALPEIDGASNPTVFAGRHGPQGCQGCAHMCAPQSDQKTMAPCFERIDALAEKTQRMANLRRKQNADKKVAVVLFGFPPNAGAVGTAAYLSVFESLFNTLTRMKRDGYDVDVPADVDALRAIVLKGNAQQYGQEANVAAHVSADHIVGHTPYLDDVEAVWGPAPGKVQSDGRGVFILGAHFGNVFVGVQPTFGYEGDPMRLLFETGFAPTHAFTQFYLWLRNTYQADAVLHFGMHGALEFMPGKQAGMGAQDWPDRLIGEMPNIYLYAANNPSEATLAKRRSGAITVTHLTPPLQSAGLYKGLAELKDSLGRWRAMPADDAARAELEALICVQADAVDMDGSKPDQLWLSLLDTEDALIPDGLHIVGAPMDDAALDGMLDLMEFATPADRADARAKMRSDGELDGLMKALSAKFIAPVPGGDVIRSPDILPTGRNIHAFDPFRMPTAFAMNDGVKQADLLIETHESLPRTVALVLWGSDNIKSDGVPIAQALSLMGATPRFDDYGRLCGADLIPLAELGRPRVDVIMTLSGIFRDLLPLQTRMLAEAAYKAAMADEPLDQNYVRAHALAYANEMGCDMEAASLRVFSNAEGAYGSNVNSLVDSSLFDNEDELADAYEARKSFAYGMDGKATKNPSLLQAALKDVDVAYQNLESVELGVTTVDHYFDTLGGIARAVKRAKGGDEAAVYIGDQTRGAAKVRTLKDQVALETRSRALNPRFFEALLDHGHEGVRQIEAHITNTLGWSATTGQVDPWVYQKLSETFVLDEEMRERLAALNPQASVRMASRLLEASDRDYWQPDEQTLADLQDAADALEDRLEGIAAE</sequence>
<comment type="pathway">
    <text evidence="8">Porphyrin-containing compound metabolism.</text>
</comment>
<evidence type="ECO:0000256" key="4">
    <source>
        <dbReference type="ARBA" id="ARBA00022598"/>
    </source>
</evidence>
<evidence type="ECO:0000256" key="5">
    <source>
        <dbReference type="ARBA" id="ARBA00022741"/>
    </source>
</evidence>
<evidence type="ECO:0000259" key="11">
    <source>
        <dbReference type="Pfam" id="PF02514"/>
    </source>
</evidence>
<evidence type="ECO:0000256" key="3">
    <source>
        <dbReference type="ARBA" id="ARBA00022531"/>
    </source>
</evidence>
<keyword evidence="10" id="KW-0812">Transmembrane</keyword>
<dbReference type="Proteomes" id="UP001200557">
    <property type="component" value="Unassembled WGS sequence"/>
</dbReference>
<protein>
    <recommendedName>
        <fullName evidence="2">magnesium chelatase</fullName>
        <ecNumber evidence="2">6.6.1.1</ecNumber>
    </recommendedName>
</protein>
<dbReference type="InterPro" id="IPR022571">
    <property type="entry name" value="Mg_chelatase_H_N"/>
</dbReference>
<dbReference type="GO" id="GO:0051116">
    <property type="term" value="F:cobaltochelatase activity"/>
    <property type="evidence" value="ECO:0007669"/>
    <property type="project" value="UniProtKB-EC"/>
</dbReference>
<comment type="similarity">
    <text evidence="1">Belongs to the Mg-chelatase subunit H family.</text>
</comment>
<comment type="caution">
    <text evidence="13">The sequence shown here is derived from an EMBL/GenBank/DDBJ whole genome shotgun (WGS) entry which is preliminary data.</text>
</comment>
<organism evidence="13 14">
    <name type="scientific">Octadecabacter dasysiphoniae</name>
    <dbReference type="NCBI Taxonomy" id="2909341"/>
    <lineage>
        <taxon>Bacteria</taxon>
        <taxon>Pseudomonadati</taxon>
        <taxon>Pseudomonadota</taxon>
        <taxon>Alphaproteobacteria</taxon>
        <taxon>Rhodobacterales</taxon>
        <taxon>Roseobacteraceae</taxon>
        <taxon>Octadecabacter</taxon>
    </lineage>
</organism>
<keyword evidence="5" id="KW-0547">Nucleotide-binding</keyword>
<dbReference type="EMBL" id="JAKGAQ010000002">
    <property type="protein sequence ID" value="MCF2871561.1"/>
    <property type="molecule type" value="Genomic_DNA"/>
</dbReference>
<evidence type="ECO:0000256" key="10">
    <source>
        <dbReference type="SAM" id="Phobius"/>
    </source>
</evidence>
<evidence type="ECO:0000256" key="2">
    <source>
        <dbReference type="ARBA" id="ARBA00012825"/>
    </source>
</evidence>
<dbReference type="EC" id="6.6.1.1" evidence="2"/>
<dbReference type="InterPro" id="IPR003672">
    <property type="entry name" value="CobN/Mg_chltase"/>
</dbReference>
<feature type="domain" description="CobN/magnesium chelatase" evidence="11">
    <location>
        <begin position="760"/>
        <end position="1166"/>
    </location>
</feature>
<feature type="transmembrane region" description="Helical" evidence="10">
    <location>
        <begin position="433"/>
        <end position="455"/>
    </location>
</feature>
<dbReference type="CDD" id="cd10150">
    <property type="entry name" value="CobN_like"/>
    <property type="match status" value="1"/>
</dbReference>
<feature type="domain" description="Magnesium chelatase subunit H N-terminal" evidence="12">
    <location>
        <begin position="17"/>
        <end position="176"/>
    </location>
</feature>
<evidence type="ECO:0000259" key="12">
    <source>
        <dbReference type="Pfam" id="PF11965"/>
    </source>
</evidence>
<dbReference type="PANTHER" id="PTHR44119">
    <property type="entry name" value="MAGNESIUM-CHELATASE SUBUNIT CHLH, CHLOROPLASTIC"/>
    <property type="match status" value="1"/>
</dbReference>
<accession>A0ABS9CZH3</accession>
<evidence type="ECO:0000256" key="1">
    <source>
        <dbReference type="ARBA" id="ARBA00010851"/>
    </source>
</evidence>
<dbReference type="Pfam" id="PF02514">
    <property type="entry name" value="CobN-Mg_chel"/>
    <property type="match status" value="2"/>
</dbReference>
<dbReference type="PANTHER" id="PTHR44119:SF1">
    <property type="entry name" value="MAGNESIUM-CHELATASE SUBUNIT CHLH, CHLOROPLASTIC"/>
    <property type="match status" value="1"/>
</dbReference>
<dbReference type="RefSeq" id="WP_235225840.1">
    <property type="nucleotide sequence ID" value="NZ_JAKGAQ010000002.1"/>
</dbReference>
<keyword evidence="10" id="KW-0472">Membrane</keyword>
<name>A0ABS9CZH3_9RHOB</name>
<keyword evidence="14" id="KW-1185">Reference proteome</keyword>
<evidence type="ECO:0000256" key="8">
    <source>
        <dbReference type="ARBA" id="ARBA00023444"/>
    </source>
</evidence>
<evidence type="ECO:0000256" key="9">
    <source>
        <dbReference type="ARBA" id="ARBA00048693"/>
    </source>
</evidence>
<keyword evidence="3" id="KW-0602">Photosynthesis</keyword>
<dbReference type="Pfam" id="PF11965">
    <property type="entry name" value="DUF3479"/>
    <property type="match status" value="1"/>
</dbReference>
<evidence type="ECO:0000256" key="6">
    <source>
        <dbReference type="ARBA" id="ARBA00022840"/>
    </source>
</evidence>
<comment type="catalytic activity">
    <reaction evidence="9">
        <text>protoporphyrin IX + Mg(2+) + ATP + H2O = Mg-protoporphyrin IX + ADP + phosphate + 3 H(+)</text>
        <dbReference type="Rhea" id="RHEA:13961"/>
        <dbReference type="ChEBI" id="CHEBI:15377"/>
        <dbReference type="ChEBI" id="CHEBI:15378"/>
        <dbReference type="ChEBI" id="CHEBI:18420"/>
        <dbReference type="ChEBI" id="CHEBI:30616"/>
        <dbReference type="ChEBI" id="CHEBI:43474"/>
        <dbReference type="ChEBI" id="CHEBI:57306"/>
        <dbReference type="ChEBI" id="CHEBI:60492"/>
        <dbReference type="ChEBI" id="CHEBI:456216"/>
        <dbReference type="EC" id="6.6.1.1"/>
    </reaction>
</comment>
<feature type="domain" description="CobN/magnesium chelatase" evidence="11">
    <location>
        <begin position="180"/>
        <end position="745"/>
    </location>
</feature>
<keyword evidence="7" id="KW-0149">Chlorophyll biosynthesis</keyword>
<keyword evidence="6" id="KW-0067">ATP-binding</keyword>
<keyword evidence="10" id="KW-1133">Transmembrane helix</keyword>